<evidence type="ECO:0000313" key="1">
    <source>
        <dbReference type="EMBL" id="MFG6430102.1"/>
    </source>
</evidence>
<dbReference type="EMBL" id="JBIGHV010000003">
    <property type="protein sequence ID" value="MFG6430102.1"/>
    <property type="molecule type" value="Genomic_DNA"/>
</dbReference>
<organism evidence="1 2">
    <name type="scientific">Pelomonas parva</name>
    <dbReference type="NCBI Taxonomy" id="3299032"/>
    <lineage>
        <taxon>Bacteria</taxon>
        <taxon>Pseudomonadati</taxon>
        <taxon>Pseudomonadota</taxon>
        <taxon>Betaproteobacteria</taxon>
        <taxon>Burkholderiales</taxon>
        <taxon>Sphaerotilaceae</taxon>
        <taxon>Roseateles</taxon>
    </lineage>
</organism>
<dbReference type="RefSeq" id="WP_394478115.1">
    <property type="nucleotide sequence ID" value="NZ_JBIGHV010000003.1"/>
</dbReference>
<dbReference type="Proteomes" id="UP001606210">
    <property type="component" value="Unassembled WGS sequence"/>
</dbReference>
<gene>
    <name evidence="1" type="ORF">ACG00Y_09280</name>
</gene>
<keyword evidence="2" id="KW-1185">Reference proteome</keyword>
<protein>
    <recommendedName>
        <fullName evidence="3">DUF2281 domain-containing protein</fullName>
    </recommendedName>
</protein>
<sequence length="43" mass="4765">MIEARLIAQLKKLPPNRAAGVVAFVDFLAAREERAERRSQQGG</sequence>
<comment type="caution">
    <text evidence="1">The sequence shown here is derived from an EMBL/GenBank/DDBJ whole genome shotgun (WGS) entry which is preliminary data.</text>
</comment>
<accession>A0ABW7F0F2</accession>
<evidence type="ECO:0000313" key="2">
    <source>
        <dbReference type="Proteomes" id="UP001606210"/>
    </source>
</evidence>
<name>A0ABW7F0F2_9BURK</name>
<evidence type="ECO:0008006" key="3">
    <source>
        <dbReference type="Google" id="ProtNLM"/>
    </source>
</evidence>
<reference evidence="1 2" key="1">
    <citation type="submission" date="2024-08" db="EMBL/GenBank/DDBJ databases">
        <authorList>
            <person name="Lu H."/>
        </authorList>
    </citation>
    <scope>NUCLEOTIDE SEQUENCE [LARGE SCALE GENOMIC DNA]</scope>
    <source>
        <strain evidence="1 2">LYH14W</strain>
    </source>
</reference>
<proteinExistence type="predicted"/>